<evidence type="ECO:0000256" key="9">
    <source>
        <dbReference type="ARBA" id="ARBA00023180"/>
    </source>
</evidence>
<accession>A0A0K0DMQ1</accession>
<organism evidence="14 15">
    <name type="scientific">Angiostrongylus cantonensis</name>
    <name type="common">Rat lungworm</name>
    <dbReference type="NCBI Taxonomy" id="6313"/>
    <lineage>
        <taxon>Eukaryota</taxon>
        <taxon>Metazoa</taxon>
        <taxon>Ecdysozoa</taxon>
        <taxon>Nematoda</taxon>
        <taxon>Chromadorea</taxon>
        <taxon>Rhabditida</taxon>
        <taxon>Rhabditina</taxon>
        <taxon>Rhabditomorpha</taxon>
        <taxon>Strongyloidea</taxon>
        <taxon>Metastrongylidae</taxon>
        <taxon>Angiostrongylus</taxon>
    </lineage>
</organism>
<dbReference type="PROSITE" id="PS00237">
    <property type="entry name" value="G_PROTEIN_RECEP_F1_1"/>
    <property type="match status" value="1"/>
</dbReference>
<evidence type="ECO:0000313" key="15">
    <source>
        <dbReference type="WBParaSite" id="ACAC_0001298401-mRNA-1"/>
    </source>
</evidence>
<feature type="transmembrane region" description="Helical" evidence="12">
    <location>
        <begin position="33"/>
        <end position="58"/>
    </location>
</feature>
<comment type="subcellular location">
    <subcellularLocation>
        <location evidence="1">Cell membrane</location>
        <topology evidence="1">Multi-pass membrane protein</topology>
    </subcellularLocation>
</comment>
<evidence type="ECO:0000313" key="14">
    <source>
        <dbReference type="Proteomes" id="UP000035642"/>
    </source>
</evidence>
<dbReference type="InterPro" id="IPR017452">
    <property type="entry name" value="GPCR_Rhodpsn_7TM"/>
</dbReference>
<feature type="domain" description="G-protein coupled receptors family 1 profile" evidence="13">
    <location>
        <begin position="51"/>
        <end position="214"/>
    </location>
</feature>
<dbReference type="AlphaFoldDB" id="A0A0K0DMQ1"/>
<dbReference type="WBParaSite" id="ACAC_0001298401-mRNA-1">
    <property type="protein sequence ID" value="ACAC_0001298401-mRNA-1"/>
    <property type="gene ID" value="ACAC_0001298401"/>
</dbReference>
<dbReference type="PANTHER" id="PTHR45695">
    <property type="entry name" value="LEUCOKININ RECEPTOR-RELATED"/>
    <property type="match status" value="1"/>
</dbReference>
<dbReference type="InterPro" id="IPR000276">
    <property type="entry name" value="GPCR_Rhodpsn"/>
</dbReference>
<proteinExistence type="inferred from homology"/>
<dbReference type="Pfam" id="PF00001">
    <property type="entry name" value="7tm_1"/>
    <property type="match status" value="1"/>
</dbReference>
<dbReference type="Gene3D" id="1.20.1070.10">
    <property type="entry name" value="Rhodopsin 7-helix transmembrane proteins"/>
    <property type="match status" value="1"/>
</dbReference>
<keyword evidence="14" id="KW-1185">Reference proteome</keyword>
<evidence type="ECO:0000256" key="5">
    <source>
        <dbReference type="ARBA" id="ARBA00023040"/>
    </source>
</evidence>
<evidence type="ECO:0000256" key="7">
    <source>
        <dbReference type="ARBA" id="ARBA00023157"/>
    </source>
</evidence>
<dbReference type="InterPro" id="IPR000405">
    <property type="entry name" value="Galanin_rcpt"/>
</dbReference>
<evidence type="ECO:0000256" key="6">
    <source>
        <dbReference type="ARBA" id="ARBA00023136"/>
    </source>
</evidence>
<evidence type="ECO:0000256" key="3">
    <source>
        <dbReference type="ARBA" id="ARBA00022692"/>
    </source>
</evidence>
<evidence type="ECO:0000256" key="11">
    <source>
        <dbReference type="RuleBase" id="RU000688"/>
    </source>
</evidence>
<evidence type="ECO:0000256" key="10">
    <source>
        <dbReference type="ARBA" id="ARBA00023224"/>
    </source>
</evidence>
<keyword evidence="7" id="KW-1015">Disulfide bond</keyword>
<dbReference type="Proteomes" id="UP000035642">
    <property type="component" value="Unassembled WGS sequence"/>
</dbReference>
<keyword evidence="6 12" id="KW-0472">Membrane</keyword>
<sequence>MSKGSEPNISSNVLTFEQWMTLYNETIEFERKIGIIIPFIFALIIVIGVVGNFLVVVVALSRSMRNSTNTLIIGKFPYIWLAISDLMFLLLCVPFTAVDYALSVSIFPEWTCSMINFFQHSSAYCSVWTLMLMALDRYLAVVYPVDSLTLRSPKNAVIALAVVFAVTAATQVPIGLMHGIHAYDFFTEVRSTCAIVSIATSTATLTYRDAPLLVPCSSIFDSSRYDDYDAPHHKKKRLARMLDSNQCGCEEADAADTLASIKICNNLF</sequence>
<evidence type="ECO:0000256" key="4">
    <source>
        <dbReference type="ARBA" id="ARBA00022989"/>
    </source>
</evidence>
<feature type="transmembrane region" description="Helical" evidence="12">
    <location>
        <begin position="117"/>
        <end position="135"/>
    </location>
</feature>
<reference evidence="15" key="2">
    <citation type="submission" date="2017-02" db="UniProtKB">
        <authorList>
            <consortium name="WormBaseParasite"/>
        </authorList>
    </citation>
    <scope>IDENTIFICATION</scope>
</reference>
<comment type="similarity">
    <text evidence="11">Belongs to the G-protein coupled receptor 1 family.</text>
</comment>
<dbReference type="GO" id="GO:0004930">
    <property type="term" value="F:G protein-coupled receptor activity"/>
    <property type="evidence" value="ECO:0007669"/>
    <property type="project" value="UniProtKB-KW"/>
</dbReference>
<name>A0A0K0DMQ1_ANGCA</name>
<evidence type="ECO:0000256" key="8">
    <source>
        <dbReference type="ARBA" id="ARBA00023170"/>
    </source>
</evidence>
<keyword evidence="5 11" id="KW-0297">G-protein coupled receptor</keyword>
<evidence type="ECO:0000256" key="12">
    <source>
        <dbReference type="SAM" id="Phobius"/>
    </source>
</evidence>
<keyword evidence="3 11" id="KW-0812">Transmembrane</keyword>
<keyword evidence="4 12" id="KW-1133">Transmembrane helix</keyword>
<dbReference type="PRINTS" id="PR00237">
    <property type="entry name" value="GPCRRHODOPSN"/>
</dbReference>
<feature type="transmembrane region" description="Helical" evidence="12">
    <location>
        <begin position="78"/>
        <end position="97"/>
    </location>
</feature>
<feature type="transmembrane region" description="Helical" evidence="12">
    <location>
        <begin position="156"/>
        <end position="176"/>
    </location>
</feature>
<protein>
    <submittedName>
        <fullName evidence="15">G_PROTEIN_RECEP_F1_2 domain-containing protein</fullName>
    </submittedName>
</protein>
<dbReference type="GO" id="GO:0005886">
    <property type="term" value="C:plasma membrane"/>
    <property type="evidence" value="ECO:0007669"/>
    <property type="project" value="UniProtKB-SubCell"/>
</dbReference>
<dbReference type="PANTHER" id="PTHR45695:SF23">
    <property type="entry name" value="GALANIN-LIKE G-PROTEIN COUPLED RECEPTOR NPR-9"/>
    <property type="match status" value="1"/>
</dbReference>
<dbReference type="PRINTS" id="PR00663">
    <property type="entry name" value="GALANINR"/>
</dbReference>
<evidence type="ECO:0000256" key="1">
    <source>
        <dbReference type="ARBA" id="ARBA00004651"/>
    </source>
</evidence>
<evidence type="ECO:0000256" key="2">
    <source>
        <dbReference type="ARBA" id="ARBA00022475"/>
    </source>
</evidence>
<dbReference type="SUPFAM" id="SSF81321">
    <property type="entry name" value="Family A G protein-coupled receptor-like"/>
    <property type="match status" value="1"/>
</dbReference>
<keyword evidence="2" id="KW-1003">Cell membrane</keyword>
<keyword evidence="9" id="KW-0325">Glycoprotein</keyword>
<reference evidence="14" key="1">
    <citation type="submission" date="2012-09" db="EMBL/GenBank/DDBJ databases">
        <authorList>
            <person name="Martin A.A."/>
        </authorList>
    </citation>
    <scope>NUCLEOTIDE SEQUENCE</scope>
</reference>
<dbReference type="STRING" id="6313.A0A0K0DMQ1"/>
<evidence type="ECO:0000259" key="13">
    <source>
        <dbReference type="PROSITE" id="PS50262"/>
    </source>
</evidence>
<keyword evidence="8 11" id="KW-0675">Receptor</keyword>
<dbReference type="PROSITE" id="PS50262">
    <property type="entry name" value="G_PROTEIN_RECEP_F1_2"/>
    <property type="match status" value="1"/>
</dbReference>
<keyword evidence="10 11" id="KW-0807">Transducer</keyword>